<dbReference type="AlphaFoldDB" id="A0A8T1VXW4"/>
<reference evidence="4" key="1">
    <citation type="submission" date="2021-02" db="EMBL/GenBank/DDBJ databases">
        <authorList>
            <person name="Palmer J.M."/>
        </authorList>
    </citation>
    <scope>NUCLEOTIDE SEQUENCE</scope>
    <source>
        <strain evidence="4">SCRP23</strain>
    </source>
</reference>
<keyword evidence="5" id="KW-1185">Reference proteome</keyword>
<keyword evidence="2 3" id="KW-0040">ANK repeat</keyword>
<proteinExistence type="predicted"/>
<evidence type="ECO:0000256" key="1">
    <source>
        <dbReference type="ARBA" id="ARBA00022737"/>
    </source>
</evidence>
<dbReference type="PANTHER" id="PTHR24171">
    <property type="entry name" value="ANKYRIN REPEAT DOMAIN-CONTAINING PROTEIN 39-RELATED"/>
    <property type="match status" value="1"/>
</dbReference>
<feature type="repeat" description="ANK" evidence="3">
    <location>
        <begin position="33"/>
        <end position="59"/>
    </location>
</feature>
<dbReference type="SMART" id="SM00248">
    <property type="entry name" value="ANK"/>
    <property type="match status" value="2"/>
</dbReference>
<dbReference type="PROSITE" id="PS50088">
    <property type="entry name" value="ANK_REPEAT"/>
    <property type="match status" value="1"/>
</dbReference>
<gene>
    <name evidence="4" type="ORF">PHYBOEH_008899</name>
</gene>
<name>A0A8T1VXW4_9STRA</name>
<comment type="caution">
    <text evidence="4">The sequence shown here is derived from an EMBL/GenBank/DDBJ whole genome shotgun (WGS) entry which is preliminary data.</text>
</comment>
<accession>A0A8T1VXW4</accession>
<dbReference type="OrthoDB" id="10249694at2759"/>
<evidence type="ECO:0000256" key="3">
    <source>
        <dbReference type="PROSITE-ProRule" id="PRU00023"/>
    </source>
</evidence>
<dbReference type="PANTHER" id="PTHR24171:SF9">
    <property type="entry name" value="ANKYRIN REPEAT DOMAIN-CONTAINING PROTEIN 39"/>
    <property type="match status" value="1"/>
</dbReference>
<dbReference type="EMBL" id="JAGDFL010000536">
    <property type="protein sequence ID" value="KAG7385786.1"/>
    <property type="molecule type" value="Genomic_DNA"/>
</dbReference>
<protein>
    <submittedName>
        <fullName evidence="4">Uncharacterized protein</fullName>
    </submittedName>
</protein>
<evidence type="ECO:0000313" key="5">
    <source>
        <dbReference type="Proteomes" id="UP000693981"/>
    </source>
</evidence>
<organism evidence="4 5">
    <name type="scientific">Phytophthora boehmeriae</name>
    <dbReference type="NCBI Taxonomy" id="109152"/>
    <lineage>
        <taxon>Eukaryota</taxon>
        <taxon>Sar</taxon>
        <taxon>Stramenopiles</taxon>
        <taxon>Oomycota</taxon>
        <taxon>Peronosporomycetes</taxon>
        <taxon>Peronosporales</taxon>
        <taxon>Peronosporaceae</taxon>
        <taxon>Phytophthora</taxon>
    </lineage>
</organism>
<dbReference type="Proteomes" id="UP000693981">
    <property type="component" value="Unassembled WGS sequence"/>
</dbReference>
<evidence type="ECO:0000313" key="4">
    <source>
        <dbReference type="EMBL" id="KAG7385786.1"/>
    </source>
</evidence>
<dbReference type="Pfam" id="PF12796">
    <property type="entry name" value="Ank_2"/>
    <property type="match status" value="1"/>
</dbReference>
<evidence type="ECO:0000256" key="2">
    <source>
        <dbReference type="ARBA" id="ARBA00023043"/>
    </source>
</evidence>
<keyword evidence="1" id="KW-0677">Repeat</keyword>
<dbReference type="InterPro" id="IPR002110">
    <property type="entry name" value="Ankyrin_rpt"/>
</dbReference>
<sequence length="123" mass="13401">MEDKLRKAAAVRDINSVKRLLELGAGIGAKDKLGFTALIRAAQRGHLETVRYLLEQGADKGANRLESYNAVGILKGAQRGHFDVVQLLAEQGADLEVKGTFRGGQVPSLDMFVVLTQYTFLSE</sequence>
<dbReference type="PROSITE" id="PS50297">
    <property type="entry name" value="ANK_REP_REGION"/>
    <property type="match status" value="1"/>
</dbReference>